<reference evidence="3" key="1">
    <citation type="journal article" date="2020" name="Nat. Commun.">
        <title>Genome sequence of the cluster root forming white lupin.</title>
        <authorList>
            <person name="Hufnagel B."/>
            <person name="Marques A."/>
            <person name="Soriano A."/>
            <person name="Marques L."/>
            <person name="Divol F."/>
            <person name="Doumas P."/>
            <person name="Sallet E."/>
            <person name="Mancinotti D."/>
            <person name="Carrere S."/>
            <person name="Marande W."/>
            <person name="Arribat S."/>
            <person name="Keller J."/>
            <person name="Huneau C."/>
            <person name="Blein T."/>
            <person name="Aime D."/>
            <person name="Laguerre M."/>
            <person name="Taylor J."/>
            <person name="Schubert V."/>
            <person name="Nelson M."/>
            <person name="Geu-Flores F."/>
            <person name="Crespi M."/>
            <person name="Gallardo-Guerrero K."/>
            <person name="Delaux P.-M."/>
            <person name="Salse J."/>
            <person name="Berges H."/>
            <person name="Guyot R."/>
            <person name="Gouzy J."/>
            <person name="Peret B."/>
        </authorList>
    </citation>
    <scope>NUCLEOTIDE SEQUENCE [LARGE SCALE GENOMIC DNA]</scope>
    <source>
        <strain evidence="3">cv. Amiga</strain>
    </source>
</reference>
<proteinExistence type="predicted"/>
<evidence type="ECO:0000256" key="1">
    <source>
        <dbReference type="SAM" id="Phobius"/>
    </source>
</evidence>
<dbReference type="Proteomes" id="UP000447434">
    <property type="component" value="Chromosome 16"/>
</dbReference>
<protein>
    <submittedName>
        <fullName evidence="2">Uncharacterized protein</fullName>
    </submittedName>
</protein>
<keyword evidence="1" id="KW-0812">Transmembrane</keyword>
<dbReference type="EMBL" id="WOCE01000016">
    <property type="protein sequence ID" value="KAE9596641.1"/>
    <property type="molecule type" value="Genomic_DNA"/>
</dbReference>
<comment type="caution">
    <text evidence="2">The sequence shown here is derived from an EMBL/GenBank/DDBJ whole genome shotgun (WGS) entry which is preliminary data.</text>
</comment>
<gene>
    <name evidence="2" type="ORF">Lalb_Chr16g0378231</name>
</gene>
<dbReference type="AlphaFoldDB" id="A0A6A4P575"/>
<feature type="transmembrane region" description="Helical" evidence="1">
    <location>
        <begin position="45"/>
        <end position="67"/>
    </location>
</feature>
<sequence length="96" mass="10993">MRRVPLYAIAHQHTESLHLLVLLHAVTVTHHHHSSSVPFAPLGSLLFFSPFNLSLFFFFLFCFSFTYSNVSLNKTKESDMVLISTTTPYFTTSLKK</sequence>
<evidence type="ECO:0000313" key="3">
    <source>
        <dbReference type="Proteomes" id="UP000447434"/>
    </source>
</evidence>
<keyword evidence="1" id="KW-1133">Transmembrane helix</keyword>
<keyword evidence="3" id="KW-1185">Reference proteome</keyword>
<organism evidence="2 3">
    <name type="scientific">Lupinus albus</name>
    <name type="common">White lupine</name>
    <name type="synonym">Lupinus termis</name>
    <dbReference type="NCBI Taxonomy" id="3870"/>
    <lineage>
        <taxon>Eukaryota</taxon>
        <taxon>Viridiplantae</taxon>
        <taxon>Streptophyta</taxon>
        <taxon>Embryophyta</taxon>
        <taxon>Tracheophyta</taxon>
        <taxon>Spermatophyta</taxon>
        <taxon>Magnoliopsida</taxon>
        <taxon>eudicotyledons</taxon>
        <taxon>Gunneridae</taxon>
        <taxon>Pentapetalae</taxon>
        <taxon>rosids</taxon>
        <taxon>fabids</taxon>
        <taxon>Fabales</taxon>
        <taxon>Fabaceae</taxon>
        <taxon>Papilionoideae</taxon>
        <taxon>50 kb inversion clade</taxon>
        <taxon>genistoids sensu lato</taxon>
        <taxon>core genistoids</taxon>
        <taxon>Genisteae</taxon>
        <taxon>Lupinus</taxon>
    </lineage>
</organism>
<accession>A0A6A4P575</accession>
<keyword evidence="1" id="KW-0472">Membrane</keyword>
<evidence type="ECO:0000313" key="2">
    <source>
        <dbReference type="EMBL" id="KAE9596641.1"/>
    </source>
</evidence>
<name>A0A6A4P575_LUPAL</name>